<protein>
    <submittedName>
        <fullName evidence="2">Uncharacterized protein</fullName>
    </submittedName>
</protein>
<reference evidence="2" key="3">
    <citation type="submission" date="2021-05" db="UniProtKB">
        <authorList>
            <consortium name="EnsemblPlants"/>
        </authorList>
    </citation>
    <scope>IDENTIFICATION</scope>
    <source>
        <strain evidence="2">cv. B73</strain>
    </source>
</reference>
<evidence type="ECO:0000256" key="1">
    <source>
        <dbReference type="SAM" id="SignalP"/>
    </source>
</evidence>
<evidence type="ECO:0000313" key="3">
    <source>
        <dbReference type="Proteomes" id="UP000007305"/>
    </source>
</evidence>
<proteinExistence type="predicted"/>
<feature type="signal peptide" evidence="1">
    <location>
        <begin position="1"/>
        <end position="24"/>
    </location>
</feature>
<accession>A0A804NRY7</accession>
<reference evidence="3" key="1">
    <citation type="journal article" date="2009" name="Science">
        <title>The B73 maize genome: complexity, diversity, and dynamics.</title>
        <authorList>
            <person name="Schnable P.S."/>
            <person name="Ware D."/>
            <person name="Fulton R.S."/>
            <person name="Stein J.C."/>
            <person name="Wei F."/>
            <person name="Pasternak S."/>
            <person name="Liang C."/>
            <person name="Zhang J."/>
            <person name="Fulton L."/>
            <person name="Graves T.A."/>
            <person name="Minx P."/>
            <person name="Reily A.D."/>
            <person name="Courtney L."/>
            <person name="Kruchowski S.S."/>
            <person name="Tomlinson C."/>
            <person name="Strong C."/>
            <person name="Delehaunty K."/>
            <person name="Fronick C."/>
            <person name="Courtney B."/>
            <person name="Rock S.M."/>
            <person name="Belter E."/>
            <person name="Du F."/>
            <person name="Kim K."/>
            <person name="Abbott R.M."/>
            <person name="Cotton M."/>
            <person name="Levy A."/>
            <person name="Marchetto P."/>
            <person name="Ochoa K."/>
            <person name="Jackson S.M."/>
            <person name="Gillam B."/>
            <person name="Chen W."/>
            <person name="Yan L."/>
            <person name="Higginbotham J."/>
            <person name="Cardenas M."/>
            <person name="Waligorski J."/>
            <person name="Applebaum E."/>
            <person name="Phelps L."/>
            <person name="Falcone J."/>
            <person name="Kanchi K."/>
            <person name="Thane T."/>
            <person name="Scimone A."/>
            <person name="Thane N."/>
            <person name="Henke J."/>
            <person name="Wang T."/>
            <person name="Ruppert J."/>
            <person name="Shah N."/>
            <person name="Rotter K."/>
            <person name="Hodges J."/>
            <person name="Ingenthron E."/>
            <person name="Cordes M."/>
            <person name="Kohlberg S."/>
            <person name="Sgro J."/>
            <person name="Delgado B."/>
            <person name="Mead K."/>
            <person name="Chinwalla A."/>
            <person name="Leonard S."/>
            <person name="Crouse K."/>
            <person name="Collura K."/>
            <person name="Kudrna D."/>
            <person name="Currie J."/>
            <person name="He R."/>
            <person name="Angelova A."/>
            <person name="Rajasekar S."/>
            <person name="Mueller T."/>
            <person name="Lomeli R."/>
            <person name="Scara G."/>
            <person name="Ko A."/>
            <person name="Delaney K."/>
            <person name="Wissotski M."/>
            <person name="Lopez G."/>
            <person name="Campos D."/>
            <person name="Braidotti M."/>
            <person name="Ashley E."/>
            <person name="Golser W."/>
            <person name="Kim H."/>
            <person name="Lee S."/>
            <person name="Lin J."/>
            <person name="Dujmic Z."/>
            <person name="Kim W."/>
            <person name="Talag J."/>
            <person name="Zuccolo A."/>
            <person name="Fan C."/>
            <person name="Sebastian A."/>
            <person name="Kramer M."/>
            <person name="Spiegel L."/>
            <person name="Nascimento L."/>
            <person name="Zutavern T."/>
            <person name="Miller B."/>
            <person name="Ambroise C."/>
            <person name="Muller S."/>
            <person name="Spooner W."/>
            <person name="Narechania A."/>
            <person name="Ren L."/>
            <person name="Wei S."/>
            <person name="Kumari S."/>
            <person name="Faga B."/>
            <person name="Levy M.J."/>
            <person name="McMahan L."/>
            <person name="Van Buren P."/>
            <person name="Vaughn M.W."/>
            <person name="Ying K."/>
            <person name="Yeh C.-T."/>
            <person name="Emrich S.J."/>
            <person name="Jia Y."/>
            <person name="Kalyanaraman A."/>
            <person name="Hsia A.-P."/>
            <person name="Barbazuk W.B."/>
            <person name="Baucom R.S."/>
            <person name="Brutnell T.P."/>
            <person name="Carpita N.C."/>
            <person name="Chaparro C."/>
            <person name="Chia J.-M."/>
            <person name="Deragon J.-M."/>
            <person name="Estill J.C."/>
            <person name="Fu Y."/>
            <person name="Jeddeloh J.A."/>
            <person name="Han Y."/>
            <person name="Lee H."/>
            <person name="Li P."/>
            <person name="Lisch D.R."/>
            <person name="Liu S."/>
            <person name="Liu Z."/>
            <person name="Nagel D.H."/>
            <person name="McCann M.C."/>
            <person name="SanMiguel P."/>
            <person name="Myers A.M."/>
            <person name="Nettleton D."/>
            <person name="Nguyen J."/>
            <person name="Penning B.W."/>
            <person name="Ponnala L."/>
            <person name="Schneider K.L."/>
            <person name="Schwartz D.C."/>
            <person name="Sharma A."/>
            <person name="Soderlund C."/>
            <person name="Springer N.M."/>
            <person name="Sun Q."/>
            <person name="Wang H."/>
            <person name="Waterman M."/>
            <person name="Westerman R."/>
            <person name="Wolfgruber T.K."/>
            <person name="Yang L."/>
            <person name="Yu Y."/>
            <person name="Zhang L."/>
            <person name="Zhou S."/>
            <person name="Zhu Q."/>
            <person name="Bennetzen J.L."/>
            <person name="Dawe R.K."/>
            <person name="Jiang J."/>
            <person name="Jiang N."/>
            <person name="Presting G.G."/>
            <person name="Wessler S.R."/>
            <person name="Aluru S."/>
            <person name="Martienssen R.A."/>
            <person name="Clifton S.W."/>
            <person name="McCombie W.R."/>
            <person name="Wing R.A."/>
            <person name="Wilson R.K."/>
        </authorList>
    </citation>
    <scope>NUCLEOTIDE SEQUENCE [LARGE SCALE GENOMIC DNA]</scope>
    <source>
        <strain evidence="3">cv. B73</strain>
    </source>
</reference>
<sequence length="173" mass="18393">MPSLLSVWRRWCCFLSALRPSLLALLVDRARPARLCALRSIGDLMLSCLLCSSPRRSCSPARTARLCALLVGRALVLALLVSRARLLASTPCGRLGISCSAARPARHLVGRARTTRLCALLVGRALVLALLVSHARLLASAPCSSVVHSCSPCSLVVSDAPALKGPSLLIYCR</sequence>
<name>A0A804NRY7_MAIZE</name>
<keyword evidence="3" id="KW-1185">Reference proteome</keyword>
<dbReference type="AlphaFoldDB" id="A0A804NRY7"/>
<dbReference type="Gramene" id="Zm00001eb181610_T001">
    <property type="protein sequence ID" value="Zm00001eb181610_P001"/>
    <property type="gene ID" value="Zm00001eb181610"/>
</dbReference>
<keyword evidence="1" id="KW-0732">Signal</keyword>
<feature type="chain" id="PRO_5033058556" evidence="1">
    <location>
        <begin position="25"/>
        <end position="173"/>
    </location>
</feature>
<organism evidence="2 3">
    <name type="scientific">Zea mays</name>
    <name type="common">Maize</name>
    <dbReference type="NCBI Taxonomy" id="4577"/>
    <lineage>
        <taxon>Eukaryota</taxon>
        <taxon>Viridiplantae</taxon>
        <taxon>Streptophyta</taxon>
        <taxon>Embryophyta</taxon>
        <taxon>Tracheophyta</taxon>
        <taxon>Spermatophyta</taxon>
        <taxon>Magnoliopsida</taxon>
        <taxon>Liliopsida</taxon>
        <taxon>Poales</taxon>
        <taxon>Poaceae</taxon>
        <taxon>PACMAD clade</taxon>
        <taxon>Panicoideae</taxon>
        <taxon>Andropogonodae</taxon>
        <taxon>Andropogoneae</taxon>
        <taxon>Tripsacinae</taxon>
        <taxon>Zea</taxon>
    </lineage>
</organism>
<dbReference type="EnsemblPlants" id="Zm00001eb181610_T001">
    <property type="protein sequence ID" value="Zm00001eb181610_P001"/>
    <property type="gene ID" value="Zm00001eb181610"/>
</dbReference>
<reference evidence="2" key="2">
    <citation type="submission" date="2019-07" db="EMBL/GenBank/DDBJ databases">
        <authorList>
            <person name="Seetharam A."/>
            <person name="Woodhouse M."/>
            <person name="Cannon E."/>
        </authorList>
    </citation>
    <scope>NUCLEOTIDE SEQUENCE [LARGE SCALE GENOMIC DNA]</scope>
    <source>
        <strain evidence="2">cv. B73</strain>
    </source>
</reference>
<evidence type="ECO:0000313" key="2">
    <source>
        <dbReference type="EnsemblPlants" id="Zm00001eb181610_P001"/>
    </source>
</evidence>
<dbReference type="Proteomes" id="UP000007305">
    <property type="component" value="Chromosome 4"/>
</dbReference>
<dbReference type="InParanoid" id="A0A804NRY7"/>